<evidence type="ECO:0000256" key="7">
    <source>
        <dbReference type="ARBA" id="ARBA00023136"/>
    </source>
</evidence>
<evidence type="ECO:0000256" key="2">
    <source>
        <dbReference type="ARBA" id="ARBA00022676"/>
    </source>
</evidence>
<protein>
    <recommendedName>
        <fullName evidence="8">Fringe-like glycosyltransferase domain-containing protein</fullName>
    </recommendedName>
</protein>
<dbReference type="OrthoDB" id="8959630at2759"/>
<keyword evidence="5" id="KW-0735">Signal-anchor</keyword>
<dbReference type="GO" id="GO:0016020">
    <property type="term" value="C:membrane"/>
    <property type="evidence" value="ECO:0007669"/>
    <property type="project" value="UniProtKB-SubCell"/>
</dbReference>
<keyword evidence="3" id="KW-0808">Transferase</keyword>
<evidence type="ECO:0000313" key="9">
    <source>
        <dbReference type="EMBL" id="OQV14887.1"/>
    </source>
</evidence>
<accession>A0A1W0WI78</accession>
<evidence type="ECO:0000256" key="4">
    <source>
        <dbReference type="ARBA" id="ARBA00022692"/>
    </source>
</evidence>
<evidence type="ECO:0000256" key="5">
    <source>
        <dbReference type="ARBA" id="ARBA00022968"/>
    </source>
</evidence>
<dbReference type="Proteomes" id="UP000192578">
    <property type="component" value="Unassembled WGS sequence"/>
</dbReference>
<dbReference type="Pfam" id="PF02434">
    <property type="entry name" value="Fringe"/>
    <property type="match status" value="1"/>
</dbReference>
<organism evidence="9 10">
    <name type="scientific">Hypsibius exemplaris</name>
    <name type="common">Freshwater tardigrade</name>
    <dbReference type="NCBI Taxonomy" id="2072580"/>
    <lineage>
        <taxon>Eukaryota</taxon>
        <taxon>Metazoa</taxon>
        <taxon>Ecdysozoa</taxon>
        <taxon>Tardigrada</taxon>
        <taxon>Eutardigrada</taxon>
        <taxon>Parachela</taxon>
        <taxon>Hypsibioidea</taxon>
        <taxon>Hypsibiidae</taxon>
        <taxon>Hypsibius</taxon>
    </lineage>
</organism>
<keyword evidence="6" id="KW-1133">Transmembrane helix</keyword>
<reference evidence="10" key="1">
    <citation type="submission" date="2017-01" db="EMBL/GenBank/DDBJ databases">
        <title>Comparative genomics of anhydrobiosis in the tardigrade Hypsibius dujardini.</title>
        <authorList>
            <person name="Yoshida Y."/>
            <person name="Koutsovoulos G."/>
            <person name="Laetsch D."/>
            <person name="Stevens L."/>
            <person name="Kumar S."/>
            <person name="Horikawa D."/>
            <person name="Ishino K."/>
            <person name="Komine S."/>
            <person name="Tomita M."/>
            <person name="Blaxter M."/>
            <person name="Arakawa K."/>
        </authorList>
    </citation>
    <scope>NUCLEOTIDE SEQUENCE [LARGE SCALE GENOMIC DNA]</scope>
    <source>
        <strain evidence="10">Z151</strain>
    </source>
</reference>
<sequence length="286" mass="32483">MTADGYPVVSAIHIVSDTHYPPSGYQNGPWESKSGKLSVIRSIVEKLWQRRSRTAQYYDATFCGQKHNGVSLTCKMQEELRLYYKTPPQMRSKWFCHFDDDVYVNIFNLIKALKQLGDPEKKALYVGKKAAFLPHGMNITYGLSSSEERWRSLVWAVGPAVCLSSRLMNMMQSVLEQDDHPANILAAARRLDETVGDDILVAIFITEHLRIPLTNVERMYSVFDKLNTLGTPDLEAAVVLTQSKENFFHLPDDKPVAFSPSGSLQTKFSGLHRHLKRTLPYLNNKC</sequence>
<name>A0A1W0WI78_HYPEX</name>
<evidence type="ECO:0000256" key="3">
    <source>
        <dbReference type="ARBA" id="ARBA00022679"/>
    </source>
</evidence>
<keyword evidence="4" id="KW-0812">Transmembrane</keyword>
<evidence type="ECO:0000259" key="8">
    <source>
        <dbReference type="Pfam" id="PF02434"/>
    </source>
</evidence>
<evidence type="ECO:0000256" key="6">
    <source>
        <dbReference type="ARBA" id="ARBA00022989"/>
    </source>
</evidence>
<dbReference type="AlphaFoldDB" id="A0A1W0WI78"/>
<keyword evidence="2" id="KW-0328">Glycosyltransferase</keyword>
<dbReference type="GO" id="GO:0016757">
    <property type="term" value="F:glycosyltransferase activity"/>
    <property type="evidence" value="ECO:0007669"/>
    <property type="project" value="UniProtKB-KW"/>
</dbReference>
<dbReference type="EMBL" id="MTYJ01000097">
    <property type="protein sequence ID" value="OQV14887.1"/>
    <property type="molecule type" value="Genomic_DNA"/>
</dbReference>
<gene>
    <name evidence="9" type="ORF">BV898_10919</name>
</gene>
<keyword evidence="10" id="KW-1185">Reference proteome</keyword>
<dbReference type="InterPro" id="IPR003378">
    <property type="entry name" value="Fringe-like_glycosylTrfase"/>
</dbReference>
<proteinExistence type="predicted"/>
<evidence type="ECO:0000256" key="1">
    <source>
        <dbReference type="ARBA" id="ARBA00004606"/>
    </source>
</evidence>
<comment type="caution">
    <text evidence="9">The sequence shown here is derived from an EMBL/GenBank/DDBJ whole genome shotgun (WGS) entry which is preliminary data.</text>
</comment>
<comment type="subcellular location">
    <subcellularLocation>
        <location evidence="1">Membrane</location>
        <topology evidence="1">Single-pass type II membrane protein</topology>
    </subcellularLocation>
</comment>
<feature type="domain" description="Fringe-like glycosyltransferase" evidence="8">
    <location>
        <begin position="53"/>
        <end position="245"/>
    </location>
</feature>
<keyword evidence="7" id="KW-0472">Membrane</keyword>
<evidence type="ECO:0000313" key="10">
    <source>
        <dbReference type="Proteomes" id="UP000192578"/>
    </source>
</evidence>
<dbReference type="Gene3D" id="3.90.550.50">
    <property type="match status" value="1"/>
</dbReference>